<name>A0A0G4FL61_9ALVE</name>
<evidence type="ECO:0000256" key="2">
    <source>
        <dbReference type="ARBA" id="ARBA00007681"/>
    </source>
</evidence>
<feature type="region of interest" description="Disordered" evidence="9">
    <location>
        <begin position="905"/>
        <end position="1080"/>
    </location>
</feature>
<evidence type="ECO:0000256" key="8">
    <source>
        <dbReference type="ARBA" id="ARBA00023310"/>
    </source>
</evidence>
<evidence type="ECO:0000256" key="1">
    <source>
        <dbReference type="ARBA" id="ARBA00004170"/>
    </source>
</evidence>
<feature type="compositionally biased region" description="Polar residues" evidence="9">
    <location>
        <begin position="998"/>
        <end position="1033"/>
    </location>
</feature>
<evidence type="ECO:0000256" key="6">
    <source>
        <dbReference type="ARBA" id="ARBA00023136"/>
    </source>
</evidence>
<proteinExistence type="inferred from homology"/>
<feature type="compositionally biased region" description="Basic residues" evidence="9">
    <location>
        <begin position="963"/>
        <end position="973"/>
    </location>
</feature>
<keyword evidence="4" id="KW-0375">Hydrogen ion transport</keyword>
<protein>
    <recommendedName>
        <fullName evidence="11">ATP synthase subunit gamma</fullName>
    </recommendedName>
</protein>
<evidence type="ECO:0008006" key="11">
    <source>
        <dbReference type="Google" id="ProtNLM"/>
    </source>
</evidence>
<comment type="similarity">
    <text evidence="2">Belongs to the ATPase gamma chain family.</text>
</comment>
<feature type="compositionally biased region" description="Basic and acidic residues" evidence="9">
    <location>
        <begin position="872"/>
        <end position="889"/>
    </location>
</feature>
<dbReference type="Pfam" id="PF00231">
    <property type="entry name" value="ATP-synt"/>
    <property type="match status" value="1"/>
</dbReference>
<dbReference type="VEuPathDB" id="CryptoDB:Cvel_17578"/>
<feature type="region of interest" description="Disordered" evidence="9">
    <location>
        <begin position="860"/>
        <end position="889"/>
    </location>
</feature>
<organism evidence="10">
    <name type="scientific">Chromera velia CCMP2878</name>
    <dbReference type="NCBI Taxonomy" id="1169474"/>
    <lineage>
        <taxon>Eukaryota</taxon>
        <taxon>Sar</taxon>
        <taxon>Alveolata</taxon>
        <taxon>Colpodellida</taxon>
        <taxon>Chromeraceae</taxon>
        <taxon>Chromera</taxon>
    </lineage>
</organism>
<keyword evidence="8" id="KW-0066">ATP synthesis</keyword>
<keyword evidence="7" id="KW-0139">CF(1)</keyword>
<reference evidence="10" key="1">
    <citation type="submission" date="2014-11" db="EMBL/GenBank/DDBJ databases">
        <authorList>
            <person name="Otto D Thomas"/>
            <person name="Naeem Raeece"/>
        </authorList>
    </citation>
    <scope>NUCLEOTIDE SEQUENCE</scope>
</reference>
<comment type="subcellular location">
    <subcellularLocation>
        <location evidence="1">Membrane</location>
        <topology evidence="1">Peripheral membrane protein</topology>
    </subcellularLocation>
</comment>
<dbReference type="InterPro" id="IPR035968">
    <property type="entry name" value="ATP_synth_F1_ATPase_gsu"/>
</dbReference>
<dbReference type="GO" id="GO:0046933">
    <property type="term" value="F:proton-transporting ATP synthase activity, rotational mechanism"/>
    <property type="evidence" value="ECO:0007669"/>
    <property type="project" value="InterPro"/>
</dbReference>
<evidence type="ECO:0000313" key="10">
    <source>
        <dbReference type="EMBL" id="CEM14716.1"/>
    </source>
</evidence>
<feature type="compositionally biased region" description="Basic and acidic residues" evidence="9">
    <location>
        <begin position="951"/>
        <end position="962"/>
    </location>
</feature>
<keyword evidence="5" id="KW-0406">Ion transport</keyword>
<gene>
    <name evidence="10" type="ORF">Cvel_17578</name>
</gene>
<dbReference type="EMBL" id="CDMZ01000455">
    <property type="protein sequence ID" value="CEM14716.1"/>
    <property type="molecule type" value="Genomic_DNA"/>
</dbReference>
<dbReference type="AlphaFoldDB" id="A0A0G4FL61"/>
<evidence type="ECO:0000256" key="3">
    <source>
        <dbReference type="ARBA" id="ARBA00022448"/>
    </source>
</evidence>
<sequence>MRILLFFVGLVRCAGFGTWLSPAFCSQRFGPVCGRRGRWGKGSASPRPVPFSAPTVRMASIEGPRDYKHLKKEVARWEEGERIMSARTLIDATGMKRAAEAWKEFTPYYQAIFWMVRSLLPKYVRAQEAKKLDREKEKKEKIFEQDGSKGAREFFSRKAGRAVKGQGPLAEEEGTNEDRLLETRPLRSVVCVVIGGDRGSCGGLDKQVVDLLQKRAREFASSGVESLSVIVVGRRIAQLLERTSARTLIIQKHDAGKRPDEALASRMAAQLQGWFTEENPRIDAVEVISVGPGKSGKREARVTPLLPVCVPLFPQETVQLRQMDGAVRLRSVAIESKGPFDLDTIRWPYQSPETVFKTLVPAFISNQLFRTFLDSRSAEAAARYAISSEKKERVRRLLIKLRRETQKARQNYVTDDIRSSLSPFLAPPIEELHPRIPMNEFFQLLEEAKESRLRRRKMVDMEKLGEEAQTLIGEDGRIDVRGISAEGGERQALLQQLLSLSDPSSGLLGEASRQAAERGRGGGKEGKIRLASESLFPDLADSSEVPVVRQGSRAARDLERALSGEDEWDEMLTGSMEAEGREDMRVVDMSAPTNDELMNDRLLGTAQALNNPFRQAAGKGRKETEEASEEEWAALRAAAASRAEEDAKVRRVALQGLQEEGRGDEKESIVVQRTMSVLKNYLKEDLDANLREGVAVAEKALAFGSAAGVLNVTAADRKNLESDAWTQAVMKVKRNVRPPEDYRPVSMQEIESAEGEGETGKGVDEKRDGKFEIGVLPSDLSPDSWSASARNYWVACEGESSGEDEGLGLEFEENDEGVVSLSVSEEAKSSRPVDWAGLTMAAEEAEWERKKEAGEEFVSWASAPPTEEFELEHERLFGDPEERRNRRSESIEKARAGLLFAQEKDEEFQSLQEAEKAAEKQRQREAARRRIEEDEKSMLELQKMTEALQKSSEEKEQKERGGRRGRRGGRRRRDRDPPPPADSGHQHSTHTTDGLPPSQFQIQDTSAAVSLTDALHTNSETDGPLSPGSTALASSVRAHALGVHAQSPSPDSHSEAGEGQTGSAPEAGTGKKRPETSGAR</sequence>
<evidence type="ECO:0000256" key="9">
    <source>
        <dbReference type="SAM" id="MobiDB-lite"/>
    </source>
</evidence>
<dbReference type="PANTHER" id="PTHR11693">
    <property type="entry name" value="ATP SYNTHASE GAMMA CHAIN"/>
    <property type="match status" value="1"/>
</dbReference>
<keyword evidence="3" id="KW-0813">Transport</keyword>
<evidence type="ECO:0000256" key="7">
    <source>
        <dbReference type="ARBA" id="ARBA00023196"/>
    </source>
</evidence>
<accession>A0A0G4FL61</accession>
<dbReference type="PANTHER" id="PTHR11693:SF22">
    <property type="entry name" value="ATP SYNTHASE SUBUNIT GAMMA, MITOCHONDRIAL"/>
    <property type="match status" value="1"/>
</dbReference>
<dbReference type="GO" id="GO:0045259">
    <property type="term" value="C:proton-transporting ATP synthase complex"/>
    <property type="evidence" value="ECO:0007669"/>
    <property type="project" value="UniProtKB-KW"/>
</dbReference>
<evidence type="ECO:0000256" key="4">
    <source>
        <dbReference type="ARBA" id="ARBA00022781"/>
    </source>
</evidence>
<keyword evidence="6" id="KW-0472">Membrane</keyword>
<dbReference type="InterPro" id="IPR000131">
    <property type="entry name" value="ATP_synth_F1_gsu"/>
</dbReference>
<dbReference type="SUPFAM" id="SSF52943">
    <property type="entry name" value="ATP synthase (F1-ATPase), gamma subunit"/>
    <property type="match status" value="1"/>
</dbReference>
<feature type="compositionally biased region" description="Basic and acidic residues" evidence="9">
    <location>
        <begin position="913"/>
        <end position="938"/>
    </location>
</feature>
<dbReference type="Gene3D" id="3.40.1380.10">
    <property type="match status" value="1"/>
</dbReference>
<evidence type="ECO:0000256" key="5">
    <source>
        <dbReference type="ARBA" id="ARBA00023065"/>
    </source>
</evidence>